<feature type="compositionally biased region" description="Polar residues" evidence="1">
    <location>
        <begin position="310"/>
        <end position="319"/>
    </location>
</feature>
<evidence type="ECO:0000313" key="3">
    <source>
        <dbReference type="Proteomes" id="UP001152759"/>
    </source>
</evidence>
<name>A0A9P0AIG0_BEMTA</name>
<proteinExistence type="predicted"/>
<dbReference type="AlphaFoldDB" id="A0A9P0AIG0"/>
<reference evidence="2" key="1">
    <citation type="submission" date="2021-12" db="EMBL/GenBank/DDBJ databases">
        <authorList>
            <person name="King R."/>
        </authorList>
    </citation>
    <scope>NUCLEOTIDE SEQUENCE</scope>
</reference>
<evidence type="ECO:0000256" key="1">
    <source>
        <dbReference type="SAM" id="MobiDB-lite"/>
    </source>
</evidence>
<evidence type="ECO:0000313" key="2">
    <source>
        <dbReference type="EMBL" id="CAH0392497.1"/>
    </source>
</evidence>
<gene>
    <name evidence="2" type="ORF">BEMITA_LOCUS11010</name>
</gene>
<feature type="region of interest" description="Disordered" evidence="1">
    <location>
        <begin position="310"/>
        <end position="374"/>
    </location>
</feature>
<sequence>MGLEAHPRLHLRLRNAADGWRRGATPTIGETAGRDNIKTPLHPKLKISNSSLSSPLFYSTHSALCLTSYALADGTYPPEGYAYPPANTLEAPPPPAASAAVDAAYGPPPASYNPPPASYGPPASTNVVYAEAYDGNKLHYGPTDGGYGPPPNLIAHANHPSYFTGTHLAHVGYWIGAVWDKIITFLEPFAFLGLIANGIYVLRLMLPPFFFGTLTPQVLARKGKSLEDEDSNEWYVRQMISGVSDSLCTQRVACKSGLATAPFLGSNSQRMMRNLSKMSPKLGTYTNLLSIYLDAASGSVSDCAQYTCESNQQKSTPAKSNKDARRNEIPGLGLAVTTVKKPEQTKSEQEATTASKIANPNRLDLSKNPRNARR</sequence>
<dbReference type="Proteomes" id="UP001152759">
    <property type="component" value="Chromosome 6"/>
</dbReference>
<organism evidence="2 3">
    <name type="scientific">Bemisia tabaci</name>
    <name type="common">Sweetpotato whitefly</name>
    <name type="synonym">Aleurodes tabaci</name>
    <dbReference type="NCBI Taxonomy" id="7038"/>
    <lineage>
        <taxon>Eukaryota</taxon>
        <taxon>Metazoa</taxon>
        <taxon>Ecdysozoa</taxon>
        <taxon>Arthropoda</taxon>
        <taxon>Hexapoda</taxon>
        <taxon>Insecta</taxon>
        <taxon>Pterygota</taxon>
        <taxon>Neoptera</taxon>
        <taxon>Paraneoptera</taxon>
        <taxon>Hemiptera</taxon>
        <taxon>Sternorrhyncha</taxon>
        <taxon>Aleyrodoidea</taxon>
        <taxon>Aleyrodidae</taxon>
        <taxon>Aleyrodinae</taxon>
        <taxon>Bemisia</taxon>
    </lineage>
</organism>
<dbReference type="EMBL" id="OU963867">
    <property type="protein sequence ID" value="CAH0392497.1"/>
    <property type="molecule type" value="Genomic_DNA"/>
</dbReference>
<protein>
    <submittedName>
        <fullName evidence="2">Uncharacterized protein</fullName>
    </submittedName>
</protein>
<keyword evidence="3" id="KW-1185">Reference proteome</keyword>
<accession>A0A9P0AIG0</accession>
<feature type="compositionally biased region" description="Basic and acidic residues" evidence="1">
    <location>
        <begin position="340"/>
        <end position="349"/>
    </location>
</feature>